<evidence type="ECO:0000256" key="6">
    <source>
        <dbReference type="HAMAP-Rule" id="MF_03051"/>
    </source>
</evidence>
<dbReference type="PANTHER" id="PTHR33359:SF1">
    <property type="entry name" value="MOLYBDOPTERIN SYNTHASE SULFUR CARRIER SUBUNIT"/>
    <property type="match status" value="1"/>
</dbReference>
<feature type="modified residue" description="1-thioglycine; alternate" evidence="6">
    <location>
        <position position="84"/>
    </location>
</feature>
<keyword evidence="3 6" id="KW-0597">Phosphoprotein</keyword>
<evidence type="ECO:0000256" key="4">
    <source>
        <dbReference type="ARBA" id="ARBA00022741"/>
    </source>
</evidence>
<dbReference type="FunFam" id="3.10.20.30:FF:000010">
    <property type="entry name" value="Molybdopterin synthase sulfur carrier subunit"/>
    <property type="match status" value="1"/>
</dbReference>
<keyword evidence="4 6" id="KW-0547">Nucleotide-binding</keyword>
<dbReference type="NCBIfam" id="TIGR01687">
    <property type="entry name" value="moaD_arch"/>
    <property type="match status" value="1"/>
</dbReference>
<organism evidence="7 8">
    <name type="scientific">Chlorella vulgaris</name>
    <name type="common">Green alga</name>
    <dbReference type="NCBI Taxonomy" id="3077"/>
    <lineage>
        <taxon>Eukaryota</taxon>
        <taxon>Viridiplantae</taxon>
        <taxon>Chlorophyta</taxon>
        <taxon>core chlorophytes</taxon>
        <taxon>Trebouxiophyceae</taxon>
        <taxon>Chlorellales</taxon>
        <taxon>Chlorellaceae</taxon>
        <taxon>Chlorella clade</taxon>
        <taxon>Chlorella</taxon>
    </lineage>
</organism>
<comment type="subcellular location">
    <subcellularLocation>
        <location evidence="6">Cytoplasm</location>
    </subcellularLocation>
</comment>
<dbReference type="GO" id="GO:0000166">
    <property type="term" value="F:nucleotide binding"/>
    <property type="evidence" value="ECO:0007669"/>
    <property type="project" value="UniProtKB-KW"/>
</dbReference>
<dbReference type="InterPro" id="IPR028887">
    <property type="entry name" value="MOCS2A_euk"/>
</dbReference>
<dbReference type="Gene3D" id="3.10.20.30">
    <property type="match status" value="1"/>
</dbReference>
<dbReference type="OrthoDB" id="5531344at2759"/>
<dbReference type="PANTHER" id="PTHR33359">
    <property type="entry name" value="MOLYBDOPTERIN SYNTHASE SULFUR CARRIER SUBUNIT"/>
    <property type="match status" value="1"/>
</dbReference>
<dbReference type="InterPro" id="IPR003749">
    <property type="entry name" value="ThiS/MoaD-like"/>
</dbReference>
<comment type="PTM">
    <text evidence="6">C-terminal thiocarboxylation occurs in 2 steps, it is first acyl-adenylated (-COAMP) via the hesA/moeB/thiF part of MOCS3, then thiocarboxylated (-COSH) via the rhodanese domain of MOCS3.</text>
</comment>
<dbReference type="InterPro" id="IPR012675">
    <property type="entry name" value="Beta-grasp_dom_sf"/>
</dbReference>
<dbReference type="Proteomes" id="UP001055712">
    <property type="component" value="Unassembled WGS sequence"/>
</dbReference>
<proteinExistence type="inferred from homology"/>
<keyword evidence="2 6" id="KW-0963">Cytoplasm</keyword>
<evidence type="ECO:0000256" key="3">
    <source>
        <dbReference type="ARBA" id="ARBA00022553"/>
    </source>
</evidence>
<dbReference type="SUPFAM" id="SSF54285">
    <property type="entry name" value="MoaD/ThiS"/>
    <property type="match status" value="1"/>
</dbReference>
<dbReference type="GO" id="GO:1990133">
    <property type="term" value="C:molybdopterin adenylyltransferase complex"/>
    <property type="evidence" value="ECO:0007669"/>
    <property type="project" value="TreeGrafter"/>
</dbReference>
<comment type="function">
    <text evidence="6">Acts as a sulfur carrier required for molybdopterin biosynthesis. Component of the molybdopterin synthase complex that catalyzes the conversion of precursor Z into molybdopterin by mediating the incorporation of 2 sulfur atoms into precursor Z to generate a dithiolene group. In the complex, serves as sulfur donor by being thiocarboxylated (-COSH) at its C-terminus by MOCS3. After interaction with MOCS2B, the sulfur is then transferred to precursor Z to form molybdopterin.</text>
</comment>
<reference evidence="7" key="2">
    <citation type="submission" date="2020-11" db="EMBL/GenBank/DDBJ databases">
        <authorList>
            <person name="Cecchin M."/>
            <person name="Marcolungo L."/>
            <person name="Rossato M."/>
            <person name="Girolomoni L."/>
            <person name="Cosentino E."/>
            <person name="Cuine S."/>
            <person name="Li-Beisson Y."/>
            <person name="Delledonne M."/>
            <person name="Ballottari M."/>
        </authorList>
    </citation>
    <scope>NUCLEOTIDE SEQUENCE</scope>
    <source>
        <strain evidence="7">211/11P</strain>
        <tissue evidence="7">Whole cell</tissue>
    </source>
</reference>
<evidence type="ECO:0000256" key="2">
    <source>
        <dbReference type="ARBA" id="ARBA00022490"/>
    </source>
</evidence>
<dbReference type="AlphaFoldDB" id="A0A9D4TZ39"/>
<comment type="pathway">
    <text evidence="1 6">Cofactor biosynthesis; molybdopterin biosynthesis.</text>
</comment>
<protein>
    <recommendedName>
        <fullName evidence="6">Molybdopterin synthase sulfur carrier subunit</fullName>
    </recommendedName>
    <alternativeName>
        <fullName evidence="6">Molybdenum cofactor synthesis protein 2 small subunit</fullName>
    </alternativeName>
    <alternativeName>
        <fullName evidence="6">Molybdenum cofactor synthesis protein 2A</fullName>
        <shortName evidence="6">MOCS2A</shortName>
    </alternativeName>
    <alternativeName>
        <fullName evidence="6">Sulfur carrier protein MOCS2A</fullName>
    </alternativeName>
</protein>
<gene>
    <name evidence="7" type="ORF">D9Q98_000864</name>
</gene>
<name>A0A9D4TZ39_CHLVU</name>
<dbReference type="InterPro" id="IPR044672">
    <property type="entry name" value="MOCS2A"/>
</dbReference>
<dbReference type="GO" id="GO:1990140">
    <property type="term" value="C:molybdopterin synthase complex"/>
    <property type="evidence" value="ECO:0007669"/>
    <property type="project" value="UniProtKB-UniRule"/>
</dbReference>
<evidence type="ECO:0000313" key="8">
    <source>
        <dbReference type="Proteomes" id="UP001055712"/>
    </source>
</evidence>
<dbReference type="InterPro" id="IPR016155">
    <property type="entry name" value="Mopterin_synth/thiamin_S_b"/>
</dbReference>
<dbReference type="NCBIfam" id="TIGR01682">
    <property type="entry name" value="moaD"/>
    <property type="match status" value="1"/>
</dbReference>
<evidence type="ECO:0000256" key="1">
    <source>
        <dbReference type="ARBA" id="ARBA00005046"/>
    </source>
</evidence>
<comment type="caution">
    <text evidence="7">The sequence shown here is derived from an EMBL/GenBank/DDBJ whole genome shotgun (WGS) entry which is preliminary data.</text>
</comment>
<reference evidence="7" key="1">
    <citation type="journal article" date="2019" name="Plant J.">
        <title>Chlorella vulgaris genome assembly and annotation reveals the molecular basis for metabolic acclimation to high light conditions.</title>
        <authorList>
            <person name="Cecchin M."/>
            <person name="Marcolungo L."/>
            <person name="Rossato M."/>
            <person name="Girolomoni L."/>
            <person name="Cosentino E."/>
            <person name="Cuine S."/>
            <person name="Li-Beisson Y."/>
            <person name="Delledonne M."/>
            <person name="Ballottari M."/>
        </authorList>
    </citation>
    <scope>NUCLEOTIDE SEQUENCE</scope>
    <source>
        <strain evidence="7">211/11P</strain>
    </source>
</reference>
<accession>A0A9D4TZ39</accession>
<dbReference type="InterPro" id="IPR010038">
    <property type="entry name" value="MoaD_arc-typ"/>
</dbReference>
<evidence type="ECO:0000313" key="7">
    <source>
        <dbReference type="EMBL" id="KAI3438433.1"/>
    </source>
</evidence>
<keyword evidence="5 6" id="KW-0501">Molybdenum cofactor biosynthesis</keyword>
<dbReference type="Pfam" id="PF02597">
    <property type="entry name" value="ThiS"/>
    <property type="match status" value="1"/>
</dbReference>
<comment type="similarity">
    <text evidence="6">Belongs to the MoaD family. MOCS2A subfamily.</text>
</comment>
<evidence type="ECO:0000256" key="5">
    <source>
        <dbReference type="ARBA" id="ARBA00023150"/>
    </source>
</evidence>
<sequence>MLEVRVLFFARSRELAGTNETTVSLEDGSSTKTLLLLLFQQYPQLEELRGNFVFSLNHEYLGTDEEQQLKAGDEVAVIPPISGG</sequence>
<dbReference type="HAMAP" id="MF_03051">
    <property type="entry name" value="MOCS2A"/>
    <property type="match status" value="1"/>
</dbReference>
<feature type="modified residue" description="Glycyl adenylate; alternate" evidence="6">
    <location>
        <position position="84"/>
    </location>
</feature>
<dbReference type="GO" id="GO:0030366">
    <property type="term" value="F:molybdopterin synthase activity"/>
    <property type="evidence" value="ECO:0007669"/>
    <property type="project" value="UniProtKB-UniRule"/>
</dbReference>
<comment type="subunit">
    <text evidence="6">Heterotetramer; composed of 2 small (MOCS2A) and 2 large (MOCS2B) subunits.</text>
</comment>
<dbReference type="CDD" id="cd00754">
    <property type="entry name" value="Ubl_MoaD"/>
    <property type="match status" value="1"/>
</dbReference>
<dbReference type="EMBL" id="SIDB01000001">
    <property type="protein sequence ID" value="KAI3438433.1"/>
    <property type="molecule type" value="Genomic_DNA"/>
</dbReference>
<dbReference type="GO" id="GO:0006777">
    <property type="term" value="P:Mo-molybdopterin cofactor biosynthetic process"/>
    <property type="evidence" value="ECO:0007669"/>
    <property type="project" value="UniProtKB-UniRule"/>
</dbReference>
<keyword evidence="8" id="KW-1185">Reference proteome</keyword>